<proteinExistence type="predicted"/>
<reference evidence="2 3" key="1">
    <citation type="submission" date="2020-01" db="EMBL/GenBank/DDBJ databases">
        <authorList>
            <person name="Kim M.K."/>
        </authorList>
    </citation>
    <scope>NUCLEOTIDE SEQUENCE [LARGE SCALE GENOMIC DNA]</scope>
    <source>
        <strain evidence="2 3">BT213</strain>
    </source>
</reference>
<keyword evidence="3" id="KW-1185">Reference proteome</keyword>
<dbReference type="SUPFAM" id="SSF75169">
    <property type="entry name" value="DsrEFH-like"/>
    <property type="match status" value="1"/>
</dbReference>
<dbReference type="Gene3D" id="3.40.1260.10">
    <property type="entry name" value="DsrEFH-like"/>
    <property type="match status" value="1"/>
</dbReference>
<comment type="caution">
    <text evidence="2">The sequence shown here is derived from an EMBL/GenBank/DDBJ whole genome shotgun (WGS) entry which is preliminary data.</text>
</comment>
<accession>A0A6B2GXR2</accession>
<dbReference type="AlphaFoldDB" id="A0A6B2GXR2"/>
<dbReference type="Proteomes" id="UP000478546">
    <property type="component" value="Unassembled WGS sequence"/>
</dbReference>
<dbReference type="RefSeq" id="WP_162345699.1">
    <property type="nucleotide sequence ID" value="NZ_JAAEAA010000007.1"/>
</dbReference>
<dbReference type="EMBL" id="JAAEAA010000007">
    <property type="protein sequence ID" value="NDK55635.1"/>
    <property type="molecule type" value="Genomic_DNA"/>
</dbReference>
<dbReference type="InterPro" id="IPR003787">
    <property type="entry name" value="Sulphur_relay_DsrE/F-like"/>
</dbReference>
<evidence type="ECO:0000313" key="3">
    <source>
        <dbReference type="Proteomes" id="UP000478546"/>
    </source>
</evidence>
<name>A0A6B2GXR2_9BACT</name>
<protein>
    <submittedName>
        <fullName evidence="2">Uncharacterized protein</fullName>
    </submittedName>
</protein>
<feature type="signal peptide" evidence="1">
    <location>
        <begin position="1"/>
        <end position="21"/>
    </location>
</feature>
<feature type="chain" id="PRO_5025492127" evidence="1">
    <location>
        <begin position="22"/>
        <end position="146"/>
    </location>
</feature>
<dbReference type="PANTHER" id="PTHR37691">
    <property type="entry name" value="BLR3518 PROTEIN"/>
    <property type="match status" value="1"/>
</dbReference>
<keyword evidence="1" id="KW-0732">Signal</keyword>
<evidence type="ECO:0000256" key="1">
    <source>
        <dbReference type="SAM" id="SignalP"/>
    </source>
</evidence>
<dbReference type="PANTHER" id="PTHR37691:SF1">
    <property type="entry name" value="BLR3518 PROTEIN"/>
    <property type="match status" value="1"/>
</dbReference>
<dbReference type="Pfam" id="PF02635">
    <property type="entry name" value="DsrE"/>
    <property type="match status" value="1"/>
</dbReference>
<evidence type="ECO:0000313" key="2">
    <source>
        <dbReference type="EMBL" id="NDK55635.1"/>
    </source>
</evidence>
<gene>
    <name evidence="2" type="ORF">GWO68_06895</name>
</gene>
<organism evidence="2 3">
    <name type="scientific">Pontibacter fetidus</name>
    <dbReference type="NCBI Taxonomy" id="2700082"/>
    <lineage>
        <taxon>Bacteria</taxon>
        <taxon>Pseudomonadati</taxon>
        <taxon>Bacteroidota</taxon>
        <taxon>Cytophagia</taxon>
        <taxon>Cytophagales</taxon>
        <taxon>Hymenobacteraceae</taxon>
        <taxon>Pontibacter</taxon>
    </lineage>
</organism>
<dbReference type="InterPro" id="IPR027396">
    <property type="entry name" value="DsrEFH-like"/>
</dbReference>
<sequence length="146" mass="16312">MKLKLILLLVFFAFAAPATFAQVKQKTAKTEKLKQHRILYDVSAADTALHSGLMRQLNNLKKTWPEAQVEVVVYGKALNLLVTENTTKATAIKDLQAKGIVFAACENTMRARKITKEQLLPNVITVPMAVGEIITKQEEGWSYIKL</sequence>